<evidence type="ECO:0000259" key="2">
    <source>
        <dbReference type="Pfam" id="PF13546"/>
    </source>
</evidence>
<feature type="domain" description="Transposase IS701-like DDE" evidence="2">
    <location>
        <begin position="30"/>
        <end position="335"/>
    </location>
</feature>
<dbReference type="AlphaFoldDB" id="A0A1C6U1G7"/>
<keyword evidence="4" id="KW-1185">Reference proteome</keyword>
<dbReference type="PANTHER" id="PTHR33627">
    <property type="entry name" value="TRANSPOSASE"/>
    <property type="match status" value="1"/>
</dbReference>
<proteinExistence type="predicted"/>
<feature type="compositionally biased region" description="Basic and acidic residues" evidence="1">
    <location>
        <begin position="203"/>
        <end position="212"/>
    </location>
</feature>
<sequence length="472" mass="52511">MSVVLVLGRCVDERELVRVRAQLEEFAAGVFAGLPRSDQRATGLRYLRGLMLDGRRKSMQPMAERLGVDHQQLQQFLTSSTWDVGGVRRRLATAAVELVTPQVWVVDDTGFPKDGKASACVARQYSGTLGKVANCQIAVSVHAATDAASAVLDWRLFVPESWDDTCVPDGDGKPANPHARRLRQQPVTLDQAGAKKPHARVQVPREEQIDQIRRRRASSKIPDTERYRPKWLMALEMLDELAAWGLRPPLLTADAGYGQVAEFRQGLTERGITYIVATTSSTTVQPGDAQPAEVPYAGVGKHPTPRYPQPARSLKDLALTHGADATSLVRWRARLPAPDRAPDRPAGELSGHFFALRVRPAGRAVRRGPHRGDDGVLPECWLLVQWPPDQDEPTDYRLSDLPADTPLTELVRLAKSRWRVEHDYRELKTALGLDHFEGRSWIGWHRHVTLTAAAQLFLTQLRMAHPKAMGQT</sequence>
<evidence type="ECO:0000256" key="1">
    <source>
        <dbReference type="SAM" id="MobiDB-lite"/>
    </source>
</evidence>
<dbReference type="Pfam" id="PF13546">
    <property type="entry name" value="DDE_5"/>
    <property type="match status" value="1"/>
</dbReference>
<dbReference type="Proteomes" id="UP000199696">
    <property type="component" value="Unassembled WGS sequence"/>
</dbReference>
<protein>
    <submittedName>
        <fullName evidence="3">SRSO17 transposase</fullName>
    </submittedName>
</protein>
<dbReference type="SUPFAM" id="SSF53098">
    <property type="entry name" value="Ribonuclease H-like"/>
    <property type="match status" value="1"/>
</dbReference>
<accession>A0A1C6U1G7</accession>
<dbReference type="PANTHER" id="PTHR33627:SF1">
    <property type="entry name" value="TRANSPOSASE"/>
    <property type="match status" value="1"/>
</dbReference>
<name>A0A1C6U1G7_9ACTN</name>
<dbReference type="InterPro" id="IPR012337">
    <property type="entry name" value="RNaseH-like_sf"/>
</dbReference>
<dbReference type="EMBL" id="FMHY01000002">
    <property type="protein sequence ID" value="SCL47719.1"/>
    <property type="molecule type" value="Genomic_DNA"/>
</dbReference>
<dbReference type="InterPro" id="IPR039365">
    <property type="entry name" value="IS701-like"/>
</dbReference>
<dbReference type="InterPro" id="IPR038721">
    <property type="entry name" value="IS701-like_DDE_dom"/>
</dbReference>
<reference evidence="4" key="1">
    <citation type="submission" date="2016-06" db="EMBL/GenBank/DDBJ databases">
        <authorList>
            <person name="Varghese N."/>
            <person name="Submissions Spin"/>
        </authorList>
    </citation>
    <scope>NUCLEOTIDE SEQUENCE [LARGE SCALE GENOMIC DNA]</scope>
    <source>
        <strain evidence="4">DSM 44814</strain>
    </source>
</reference>
<dbReference type="STRING" id="227316.GA0070604_1546"/>
<gene>
    <name evidence="3" type="ORF">GA0070604_1546</name>
</gene>
<feature type="region of interest" description="Disordered" evidence="1">
    <location>
        <begin position="190"/>
        <end position="217"/>
    </location>
</feature>
<organism evidence="3 4">
    <name type="scientific">Micromonospora eburnea</name>
    <dbReference type="NCBI Taxonomy" id="227316"/>
    <lineage>
        <taxon>Bacteria</taxon>
        <taxon>Bacillati</taxon>
        <taxon>Actinomycetota</taxon>
        <taxon>Actinomycetes</taxon>
        <taxon>Micromonosporales</taxon>
        <taxon>Micromonosporaceae</taxon>
        <taxon>Micromonospora</taxon>
    </lineage>
</organism>
<evidence type="ECO:0000313" key="4">
    <source>
        <dbReference type="Proteomes" id="UP000199696"/>
    </source>
</evidence>
<evidence type="ECO:0000313" key="3">
    <source>
        <dbReference type="EMBL" id="SCL47719.1"/>
    </source>
</evidence>